<dbReference type="RefSeq" id="WP_075125932.1">
    <property type="nucleotide sequence ID" value="NZ_MSIE01000021.1"/>
</dbReference>
<gene>
    <name evidence="1" type="ORF">BU204_13145</name>
</gene>
<sequence length="277" mass="30922">MSSDKPFSQKLRQRLGLRRADLAAFLPLELRQKWHIRDEDDLDVVRAKAVWQVTQSLTKITTMSTPEWDFARFAFNIDLDADLRELNLGDRLNRAVGERRRKAERWLAKIDAELTRRLTAENLPVPPDAEIQAGVEREQAQRALSGPAGRAGSLETLIPTVHGHSWESTVGSLLTSDVHVPVGATGRFLLAATRTRGCWVYAFTREDLLESFQLATQPTWAGDAARMPGSTLVRRVHLASYDLGLLINPPAREDEQAVVNTLGISALQVAMIASRLR</sequence>
<reference evidence="1 2" key="1">
    <citation type="submission" date="2016-12" db="EMBL/GenBank/DDBJ databases">
        <title>The draft genome sequence of Actinophytocola sp. 11-183.</title>
        <authorList>
            <person name="Wang W."/>
            <person name="Yuan L."/>
        </authorList>
    </citation>
    <scope>NUCLEOTIDE SEQUENCE [LARGE SCALE GENOMIC DNA]</scope>
    <source>
        <strain evidence="1 2">11-183</strain>
    </source>
</reference>
<dbReference type="STRING" id="1912961.BU204_13145"/>
<comment type="caution">
    <text evidence="1">The sequence shown here is derived from an EMBL/GenBank/DDBJ whole genome shotgun (WGS) entry which is preliminary data.</text>
</comment>
<dbReference type="EMBL" id="MSIE01000021">
    <property type="protein sequence ID" value="OLF17041.1"/>
    <property type="molecule type" value="Genomic_DNA"/>
</dbReference>
<accession>A0A1Q8CRP8</accession>
<dbReference type="Proteomes" id="UP000185596">
    <property type="component" value="Unassembled WGS sequence"/>
</dbReference>
<name>A0A1Q8CRP8_9PSEU</name>
<organism evidence="1 2">
    <name type="scientific">Actinophytocola xanthii</name>
    <dbReference type="NCBI Taxonomy" id="1912961"/>
    <lineage>
        <taxon>Bacteria</taxon>
        <taxon>Bacillati</taxon>
        <taxon>Actinomycetota</taxon>
        <taxon>Actinomycetes</taxon>
        <taxon>Pseudonocardiales</taxon>
        <taxon>Pseudonocardiaceae</taxon>
    </lineage>
</organism>
<evidence type="ECO:0000313" key="1">
    <source>
        <dbReference type="EMBL" id="OLF17041.1"/>
    </source>
</evidence>
<proteinExistence type="predicted"/>
<keyword evidence="2" id="KW-1185">Reference proteome</keyword>
<dbReference type="AlphaFoldDB" id="A0A1Q8CRP8"/>
<evidence type="ECO:0000313" key="2">
    <source>
        <dbReference type="Proteomes" id="UP000185596"/>
    </source>
</evidence>
<protein>
    <submittedName>
        <fullName evidence="1">Uncharacterized protein</fullName>
    </submittedName>
</protein>